<sequence>MIRHDRDTRFMDRVFKHFRDMFGSRERVTLAYRPHRTTGDTVDQSDWEELAEKLMWAQNTSFDFTRVDTPFYLVHGWDAQGTVEAMMGDFPRDGLGPGPPGKGQKRRAEDHNRKWKQLTDRLKEGFEVGDTKWKQYSMCAGSPEPAPAGASRNTK</sequence>
<evidence type="ECO:0008006" key="4">
    <source>
        <dbReference type="Google" id="ProtNLM"/>
    </source>
</evidence>
<evidence type="ECO:0000313" key="2">
    <source>
        <dbReference type="EMBL" id="OWZ10904.1"/>
    </source>
</evidence>
<dbReference type="OrthoDB" id="117286at2759"/>
<accession>A0A225W0K7</accession>
<keyword evidence="3" id="KW-1185">Reference proteome</keyword>
<comment type="caution">
    <text evidence="2">The sequence shown here is derived from an EMBL/GenBank/DDBJ whole genome shotgun (WGS) entry which is preliminary data.</text>
</comment>
<reference evidence="3" key="1">
    <citation type="submission" date="2017-03" db="EMBL/GenBank/DDBJ databases">
        <title>Phytopthora megakarya and P. palmivora, two closely related causual agents of cacao black pod achieved similar genome size and gene model numbers by different mechanisms.</title>
        <authorList>
            <person name="Ali S."/>
            <person name="Shao J."/>
            <person name="Larry D.J."/>
            <person name="Kronmiller B."/>
            <person name="Shen D."/>
            <person name="Strem M.D."/>
            <person name="Melnick R.L."/>
            <person name="Guiltinan M.J."/>
            <person name="Tyler B.M."/>
            <person name="Meinhardt L.W."/>
            <person name="Bailey B.A."/>
        </authorList>
    </citation>
    <scope>NUCLEOTIDE SEQUENCE [LARGE SCALE GENOMIC DNA]</scope>
    <source>
        <strain evidence="3">zdho120</strain>
    </source>
</reference>
<protein>
    <recommendedName>
        <fullName evidence="4">Reverse transcriptase</fullName>
    </recommendedName>
</protein>
<name>A0A225W0K7_9STRA</name>
<feature type="region of interest" description="Disordered" evidence="1">
    <location>
        <begin position="88"/>
        <end position="114"/>
    </location>
</feature>
<dbReference type="AlphaFoldDB" id="A0A225W0K7"/>
<evidence type="ECO:0000313" key="3">
    <source>
        <dbReference type="Proteomes" id="UP000198211"/>
    </source>
</evidence>
<dbReference type="Proteomes" id="UP000198211">
    <property type="component" value="Unassembled WGS sequence"/>
</dbReference>
<organism evidence="2 3">
    <name type="scientific">Phytophthora megakarya</name>
    <dbReference type="NCBI Taxonomy" id="4795"/>
    <lineage>
        <taxon>Eukaryota</taxon>
        <taxon>Sar</taxon>
        <taxon>Stramenopiles</taxon>
        <taxon>Oomycota</taxon>
        <taxon>Peronosporomycetes</taxon>
        <taxon>Peronosporales</taxon>
        <taxon>Peronosporaceae</taxon>
        <taxon>Phytophthora</taxon>
    </lineage>
</organism>
<gene>
    <name evidence="2" type="ORF">PHMEG_00016156</name>
</gene>
<proteinExistence type="predicted"/>
<evidence type="ECO:0000256" key="1">
    <source>
        <dbReference type="SAM" id="MobiDB-lite"/>
    </source>
</evidence>
<dbReference type="EMBL" id="NBNE01002289">
    <property type="protein sequence ID" value="OWZ10904.1"/>
    <property type="molecule type" value="Genomic_DNA"/>
</dbReference>